<dbReference type="CDD" id="cd11386">
    <property type="entry name" value="MCP_signal"/>
    <property type="match status" value="1"/>
</dbReference>
<feature type="domain" description="HAMP" evidence="13">
    <location>
        <begin position="300"/>
        <end position="352"/>
    </location>
</feature>
<dbReference type="InterPro" id="IPR004089">
    <property type="entry name" value="MCPsignal_dom"/>
</dbReference>
<evidence type="ECO:0000256" key="5">
    <source>
        <dbReference type="ARBA" id="ARBA00022989"/>
    </source>
</evidence>
<keyword evidence="6 11" id="KW-0472">Membrane</keyword>
<evidence type="ECO:0000256" key="8">
    <source>
        <dbReference type="ARBA" id="ARBA00029447"/>
    </source>
</evidence>
<evidence type="ECO:0000256" key="11">
    <source>
        <dbReference type="SAM" id="Phobius"/>
    </source>
</evidence>
<dbReference type="Pfam" id="PF00015">
    <property type="entry name" value="MCPsignal"/>
    <property type="match status" value="1"/>
</dbReference>
<evidence type="ECO:0000256" key="9">
    <source>
        <dbReference type="PROSITE-ProRule" id="PRU00284"/>
    </source>
</evidence>
<dbReference type="SUPFAM" id="SSF58104">
    <property type="entry name" value="Methyl-accepting chemotaxis protein (MCP) signaling domain"/>
    <property type="match status" value="1"/>
</dbReference>
<keyword evidence="4 11" id="KW-0812">Transmembrane</keyword>
<evidence type="ECO:0000256" key="2">
    <source>
        <dbReference type="ARBA" id="ARBA00022475"/>
    </source>
</evidence>
<dbReference type="PROSITE" id="PS50111">
    <property type="entry name" value="CHEMOTAXIS_TRANSDUC_2"/>
    <property type="match status" value="1"/>
</dbReference>
<evidence type="ECO:0000256" key="3">
    <source>
        <dbReference type="ARBA" id="ARBA00022500"/>
    </source>
</evidence>
<feature type="transmembrane region" description="Helical" evidence="11">
    <location>
        <begin position="7"/>
        <end position="25"/>
    </location>
</feature>
<dbReference type="PANTHER" id="PTHR32089">
    <property type="entry name" value="METHYL-ACCEPTING CHEMOTAXIS PROTEIN MCPB"/>
    <property type="match status" value="1"/>
</dbReference>
<protein>
    <submittedName>
        <fullName evidence="14">Methyl-accepting chemotaxis protein</fullName>
    </submittedName>
</protein>
<dbReference type="CDD" id="cd06225">
    <property type="entry name" value="HAMP"/>
    <property type="match status" value="1"/>
</dbReference>
<dbReference type="SUPFAM" id="SSF103190">
    <property type="entry name" value="Sensory domain-like"/>
    <property type="match status" value="1"/>
</dbReference>
<comment type="similarity">
    <text evidence="8">Belongs to the methyl-accepting chemotaxis (MCP) protein family.</text>
</comment>
<keyword evidence="3" id="KW-0145">Chemotaxis</keyword>
<dbReference type="SMART" id="SM00304">
    <property type="entry name" value="HAMP"/>
    <property type="match status" value="1"/>
</dbReference>
<evidence type="ECO:0000256" key="4">
    <source>
        <dbReference type="ARBA" id="ARBA00022692"/>
    </source>
</evidence>
<dbReference type="CDD" id="cd12913">
    <property type="entry name" value="PDC1_MCP_like"/>
    <property type="match status" value="1"/>
</dbReference>
<gene>
    <name evidence="14" type="ORF">OSSY52_09870</name>
</gene>
<feature type="coiled-coil region" evidence="10">
    <location>
        <begin position="449"/>
        <end position="476"/>
    </location>
</feature>
<keyword evidence="2" id="KW-1003">Cell membrane</keyword>
<dbReference type="Pfam" id="PF02743">
    <property type="entry name" value="dCache_1"/>
    <property type="match status" value="1"/>
</dbReference>
<keyword evidence="5 11" id="KW-1133">Transmembrane helix</keyword>
<dbReference type="RefSeq" id="WP_190615913.1">
    <property type="nucleotide sequence ID" value="NZ_AP018712.1"/>
</dbReference>
<feature type="transmembrane region" description="Helical" evidence="11">
    <location>
        <begin position="276"/>
        <end position="298"/>
    </location>
</feature>
<dbReference type="InParanoid" id="A0A7G1G675"/>
<dbReference type="InterPro" id="IPR029151">
    <property type="entry name" value="Sensor-like_sf"/>
</dbReference>
<dbReference type="Gene3D" id="1.10.287.950">
    <property type="entry name" value="Methyl-accepting chemotaxis protein"/>
    <property type="match status" value="1"/>
</dbReference>
<feature type="coiled-coil region" evidence="10">
    <location>
        <begin position="372"/>
        <end position="399"/>
    </location>
</feature>
<evidence type="ECO:0000259" key="12">
    <source>
        <dbReference type="PROSITE" id="PS50111"/>
    </source>
</evidence>
<reference evidence="14 15" key="1">
    <citation type="submission" date="2018-06" db="EMBL/GenBank/DDBJ databases">
        <title>Genome sequencing of Oceanotoga sp. sy52.</title>
        <authorList>
            <person name="Mori K."/>
        </authorList>
    </citation>
    <scope>NUCLEOTIDE SEQUENCE [LARGE SCALE GENOMIC DNA]</scope>
    <source>
        <strain evidence="15">sy52</strain>
    </source>
</reference>
<dbReference type="InterPro" id="IPR003660">
    <property type="entry name" value="HAMP_dom"/>
</dbReference>
<evidence type="ECO:0000256" key="1">
    <source>
        <dbReference type="ARBA" id="ARBA00004651"/>
    </source>
</evidence>
<organism evidence="14 15">
    <name type="scientific">Tepiditoga spiralis</name>
    <dbReference type="NCBI Taxonomy" id="2108365"/>
    <lineage>
        <taxon>Bacteria</taxon>
        <taxon>Thermotogati</taxon>
        <taxon>Thermotogota</taxon>
        <taxon>Thermotogae</taxon>
        <taxon>Petrotogales</taxon>
        <taxon>Petrotogaceae</taxon>
        <taxon>Tepiditoga</taxon>
    </lineage>
</organism>
<dbReference type="GO" id="GO:0005886">
    <property type="term" value="C:plasma membrane"/>
    <property type="evidence" value="ECO:0007669"/>
    <property type="project" value="UniProtKB-SubCell"/>
</dbReference>
<evidence type="ECO:0000313" key="14">
    <source>
        <dbReference type="EMBL" id="BBE30846.1"/>
    </source>
</evidence>
<dbReference type="KEGG" id="ocy:OSSY52_09870"/>
<proteinExistence type="inferred from homology"/>
<evidence type="ECO:0000259" key="13">
    <source>
        <dbReference type="PROSITE" id="PS50885"/>
    </source>
</evidence>
<dbReference type="PROSITE" id="PS50885">
    <property type="entry name" value="HAMP"/>
    <property type="match status" value="1"/>
</dbReference>
<dbReference type="PANTHER" id="PTHR32089:SF112">
    <property type="entry name" value="LYSOZYME-LIKE PROTEIN-RELATED"/>
    <property type="match status" value="1"/>
</dbReference>
<name>A0A7G1G675_9BACT</name>
<dbReference type="Pfam" id="PF00672">
    <property type="entry name" value="HAMP"/>
    <property type="match status" value="1"/>
</dbReference>
<evidence type="ECO:0000256" key="6">
    <source>
        <dbReference type="ARBA" id="ARBA00023136"/>
    </source>
</evidence>
<accession>A0A7G1G675</accession>
<keyword evidence="10" id="KW-0175">Coiled coil</keyword>
<dbReference type="GO" id="GO:0006935">
    <property type="term" value="P:chemotaxis"/>
    <property type="evidence" value="ECO:0007669"/>
    <property type="project" value="UniProtKB-KW"/>
</dbReference>
<dbReference type="EMBL" id="AP018712">
    <property type="protein sequence ID" value="BBE30846.1"/>
    <property type="molecule type" value="Genomic_DNA"/>
</dbReference>
<dbReference type="FunCoup" id="A0A7G1G675">
    <property type="interactions" value="98"/>
</dbReference>
<dbReference type="Gene3D" id="1.10.8.500">
    <property type="entry name" value="HAMP domain in histidine kinase"/>
    <property type="match status" value="1"/>
</dbReference>
<dbReference type="Gene3D" id="3.30.450.20">
    <property type="entry name" value="PAS domain"/>
    <property type="match status" value="2"/>
</dbReference>
<evidence type="ECO:0000313" key="15">
    <source>
        <dbReference type="Proteomes" id="UP000516361"/>
    </source>
</evidence>
<evidence type="ECO:0000256" key="7">
    <source>
        <dbReference type="ARBA" id="ARBA00023224"/>
    </source>
</evidence>
<dbReference type="CDD" id="cd12912">
    <property type="entry name" value="PDC2_MCP_like"/>
    <property type="match status" value="1"/>
</dbReference>
<keyword evidence="7 9" id="KW-0807">Transducer</keyword>
<keyword evidence="15" id="KW-1185">Reference proteome</keyword>
<sequence length="657" mass="72290">MKLKWKNALMILMVILPFVIYVINLDLKSFGTTKNDVDKDLHLYTENVYTYFQNFVGNMCLFENYITESPVLINALENKNNERELADTIFKKITDAYTNLNYAYIGLEDGVYIIEPYWEIPSTYDPRARPWYTLAVENSGKAVVTDPYADASTGEVTMTIAKTVLKNGKLIGVFGLDLKMNEFVKLMKPDLPYKTAYSFVLNGKGITLFHVDPEKLGVDISNDDLFKKAVNEEGKIEYTYDKVKKLAYYKKDKDTGWIFYTVVDQKEVLASPMKHFYTSLIISIIIIVLVLIFGIYFANKFMSVPLKKLSEKIVEFGKGNLLVEFKANSKDEIGDMAHSLHDMSNNLRGIIKNIDEAGNKNDIAASDLSGVSEELSATAEELTAQMSSVKDNAENVAANVEEVSSGVQEVAASAQAISRSAQELSEAAEESSLAANEGSGLISDVQRIINEALTQSDQTNKEVNKLSENAANVENIVDTINSITEQTNLLALNAAIEAARAGEAGKGFAVVAEEIRKLAEESKNATEKIAVILGEIKTGTETTAGATEKIVNINKEIDGAMKGLIEKFEVIKERVDGMNSGIQNLTASSEQQSASAEEMSSAMDNVARIVSEISDQVSDASEAINNVSEGTQNITTNADELSILSKNLVNEVKKFKF</sequence>
<dbReference type="GO" id="GO:0007165">
    <property type="term" value="P:signal transduction"/>
    <property type="evidence" value="ECO:0007669"/>
    <property type="project" value="UniProtKB-KW"/>
</dbReference>
<evidence type="ECO:0000256" key="10">
    <source>
        <dbReference type="SAM" id="Coils"/>
    </source>
</evidence>
<dbReference type="SMART" id="SM00283">
    <property type="entry name" value="MA"/>
    <property type="match status" value="1"/>
</dbReference>
<feature type="domain" description="Methyl-accepting transducer" evidence="12">
    <location>
        <begin position="371"/>
        <end position="607"/>
    </location>
</feature>
<dbReference type="InterPro" id="IPR033479">
    <property type="entry name" value="dCache_1"/>
</dbReference>
<dbReference type="Proteomes" id="UP000516361">
    <property type="component" value="Chromosome"/>
</dbReference>
<comment type="subcellular location">
    <subcellularLocation>
        <location evidence="1">Cell membrane</location>
        <topology evidence="1">Multi-pass membrane protein</topology>
    </subcellularLocation>
</comment>
<dbReference type="AlphaFoldDB" id="A0A7G1G675"/>